<evidence type="ECO:0000313" key="1">
    <source>
        <dbReference type="EMBL" id="MCY1145148.1"/>
    </source>
</evidence>
<proteinExistence type="predicted"/>
<name>A0ABT4BF39_9ACTN</name>
<keyword evidence="2" id="KW-1185">Reference proteome</keyword>
<evidence type="ECO:0000313" key="2">
    <source>
        <dbReference type="Proteomes" id="UP001151002"/>
    </source>
</evidence>
<reference evidence="1" key="1">
    <citation type="submission" date="2022-11" db="EMBL/GenBank/DDBJ databases">
        <authorList>
            <person name="Somphong A."/>
            <person name="Phongsopitanun W."/>
        </authorList>
    </citation>
    <scope>NUCLEOTIDE SEQUENCE</scope>
    <source>
        <strain evidence="1">Pm04-4</strain>
    </source>
</reference>
<dbReference type="Proteomes" id="UP001151002">
    <property type="component" value="Unassembled WGS sequence"/>
</dbReference>
<accession>A0ABT4BF39</accession>
<protein>
    <submittedName>
        <fullName evidence="1">Uncharacterized protein</fullName>
    </submittedName>
</protein>
<sequence length="60" mass="6206">MTRSMTPARTGTSWSLVLQLGGGGGFVGPVVNIGNDQCPEIHILLSVDGEGALIWAKLLA</sequence>
<organism evidence="1 2">
    <name type="scientific">Paractinoplanes pyxinae</name>
    <dbReference type="NCBI Taxonomy" id="2997416"/>
    <lineage>
        <taxon>Bacteria</taxon>
        <taxon>Bacillati</taxon>
        <taxon>Actinomycetota</taxon>
        <taxon>Actinomycetes</taxon>
        <taxon>Micromonosporales</taxon>
        <taxon>Micromonosporaceae</taxon>
        <taxon>Paractinoplanes</taxon>
    </lineage>
</organism>
<gene>
    <name evidence="1" type="ORF">OWR29_44715</name>
</gene>
<dbReference type="EMBL" id="JAPNTZ010000024">
    <property type="protein sequence ID" value="MCY1145148.1"/>
    <property type="molecule type" value="Genomic_DNA"/>
</dbReference>
<comment type="caution">
    <text evidence="1">The sequence shown here is derived from an EMBL/GenBank/DDBJ whole genome shotgun (WGS) entry which is preliminary data.</text>
</comment>
<dbReference type="RefSeq" id="WP_267569740.1">
    <property type="nucleotide sequence ID" value="NZ_JAPNTZ010000024.1"/>
</dbReference>